<sequence length="92" mass="10262">MLDLITLHAAKICPWAHRVELALKESKLPYKRYEVDLAIKPEWYAPLVSPASEIPAIAYGAPNVPPYQPLQESARLAESYTLLAFVANLSEV</sequence>
<dbReference type="InParanoid" id="A0A409Y2D6"/>
<dbReference type="InterPro" id="IPR036249">
    <property type="entry name" value="Thioredoxin-like_sf"/>
</dbReference>
<organism evidence="2 3">
    <name type="scientific">Gymnopilus dilepis</name>
    <dbReference type="NCBI Taxonomy" id="231916"/>
    <lineage>
        <taxon>Eukaryota</taxon>
        <taxon>Fungi</taxon>
        <taxon>Dikarya</taxon>
        <taxon>Basidiomycota</taxon>
        <taxon>Agaricomycotina</taxon>
        <taxon>Agaricomycetes</taxon>
        <taxon>Agaricomycetidae</taxon>
        <taxon>Agaricales</taxon>
        <taxon>Agaricineae</taxon>
        <taxon>Hymenogastraceae</taxon>
        <taxon>Gymnopilus</taxon>
    </lineage>
</organism>
<dbReference type="STRING" id="231916.A0A409Y2D6"/>
<name>A0A409Y2D6_9AGAR</name>
<comment type="caution">
    <text evidence="2">The sequence shown here is derived from an EMBL/GenBank/DDBJ whole genome shotgun (WGS) entry which is preliminary data.</text>
</comment>
<proteinExistence type="predicted"/>
<feature type="domain" description="GST N-terminal" evidence="1">
    <location>
        <begin position="12"/>
        <end position="77"/>
    </location>
</feature>
<dbReference type="Pfam" id="PF13409">
    <property type="entry name" value="GST_N_2"/>
    <property type="match status" value="1"/>
</dbReference>
<evidence type="ECO:0000313" key="2">
    <source>
        <dbReference type="EMBL" id="PPQ97177.1"/>
    </source>
</evidence>
<dbReference type="CDD" id="cd00570">
    <property type="entry name" value="GST_N_family"/>
    <property type="match status" value="1"/>
</dbReference>
<dbReference type="EMBL" id="NHYE01001282">
    <property type="protein sequence ID" value="PPQ97177.1"/>
    <property type="molecule type" value="Genomic_DNA"/>
</dbReference>
<dbReference type="OrthoDB" id="202840at2759"/>
<dbReference type="InterPro" id="IPR004045">
    <property type="entry name" value="Glutathione_S-Trfase_N"/>
</dbReference>
<reference evidence="2 3" key="1">
    <citation type="journal article" date="2018" name="Evol. Lett.">
        <title>Horizontal gene cluster transfer increased hallucinogenic mushroom diversity.</title>
        <authorList>
            <person name="Reynolds H.T."/>
            <person name="Vijayakumar V."/>
            <person name="Gluck-Thaler E."/>
            <person name="Korotkin H.B."/>
            <person name="Matheny P.B."/>
            <person name="Slot J.C."/>
        </authorList>
    </citation>
    <scope>NUCLEOTIDE SEQUENCE [LARGE SCALE GENOMIC DNA]</scope>
    <source>
        <strain evidence="2 3">SRW20</strain>
    </source>
</reference>
<evidence type="ECO:0000259" key="1">
    <source>
        <dbReference type="Pfam" id="PF13409"/>
    </source>
</evidence>
<accession>A0A409Y2D6</accession>
<dbReference type="SUPFAM" id="SSF52833">
    <property type="entry name" value="Thioredoxin-like"/>
    <property type="match status" value="1"/>
</dbReference>
<protein>
    <recommendedName>
        <fullName evidence="1">GST N-terminal domain-containing protein</fullName>
    </recommendedName>
</protein>
<evidence type="ECO:0000313" key="3">
    <source>
        <dbReference type="Proteomes" id="UP000284706"/>
    </source>
</evidence>
<gene>
    <name evidence="2" type="ORF">CVT26_000440</name>
</gene>
<dbReference type="Proteomes" id="UP000284706">
    <property type="component" value="Unassembled WGS sequence"/>
</dbReference>
<dbReference type="Gene3D" id="3.40.30.10">
    <property type="entry name" value="Glutaredoxin"/>
    <property type="match status" value="1"/>
</dbReference>
<keyword evidence="3" id="KW-1185">Reference proteome</keyword>
<dbReference type="AlphaFoldDB" id="A0A409Y2D6"/>